<dbReference type="Proteomes" id="UP001595548">
    <property type="component" value="Unassembled WGS sequence"/>
</dbReference>
<accession>A0ABV7HRN5</accession>
<proteinExistence type="predicted"/>
<dbReference type="InterPro" id="IPR054184">
    <property type="entry name" value="DUF6890"/>
</dbReference>
<evidence type="ECO:0000313" key="1">
    <source>
        <dbReference type="EMBL" id="MFC3155256.1"/>
    </source>
</evidence>
<dbReference type="EMBL" id="JBHRTL010000006">
    <property type="protein sequence ID" value="MFC3155256.1"/>
    <property type="molecule type" value="Genomic_DNA"/>
</dbReference>
<name>A0ABV7HRN5_9GAMM</name>
<dbReference type="RefSeq" id="WP_382415862.1">
    <property type="nucleotide sequence ID" value="NZ_AP031500.1"/>
</dbReference>
<dbReference type="Pfam" id="PF21830">
    <property type="entry name" value="DUF6890"/>
    <property type="match status" value="1"/>
</dbReference>
<reference evidence="2" key="1">
    <citation type="journal article" date="2019" name="Int. J. Syst. Evol. Microbiol.">
        <title>The Global Catalogue of Microorganisms (GCM) 10K type strain sequencing project: providing services to taxonomists for standard genome sequencing and annotation.</title>
        <authorList>
            <consortium name="The Broad Institute Genomics Platform"/>
            <consortium name="The Broad Institute Genome Sequencing Center for Infectious Disease"/>
            <person name="Wu L."/>
            <person name="Ma J."/>
        </authorList>
    </citation>
    <scope>NUCLEOTIDE SEQUENCE [LARGE SCALE GENOMIC DNA]</scope>
    <source>
        <strain evidence="2">KCTC 52141</strain>
    </source>
</reference>
<protein>
    <submittedName>
        <fullName evidence="1">DUF6890 family protein</fullName>
    </submittedName>
</protein>
<organism evidence="1 2">
    <name type="scientific">Gilvimarinus japonicus</name>
    <dbReference type="NCBI Taxonomy" id="1796469"/>
    <lineage>
        <taxon>Bacteria</taxon>
        <taxon>Pseudomonadati</taxon>
        <taxon>Pseudomonadota</taxon>
        <taxon>Gammaproteobacteria</taxon>
        <taxon>Cellvibrionales</taxon>
        <taxon>Cellvibrionaceae</taxon>
        <taxon>Gilvimarinus</taxon>
    </lineage>
</organism>
<comment type="caution">
    <text evidence="1">The sequence shown here is derived from an EMBL/GenBank/DDBJ whole genome shotgun (WGS) entry which is preliminary data.</text>
</comment>
<gene>
    <name evidence="1" type="ORF">ACFOEB_08590</name>
</gene>
<keyword evidence="2" id="KW-1185">Reference proteome</keyword>
<sequence length="48" mass="5287">MLALADKHLPGQGYSETTLATALYLERDYWKAHETSTANAICLAFKDG</sequence>
<evidence type="ECO:0000313" key="2">
    <source>
        <dbReference type="Proteomes" id="UP001595548"/>
    </source>
</evidence>